<proteinExistence type="inferred from homology"/>
<evidence type="ECO:0000313" key="7">
    <source>
        <dbReference type="EMBL" id="CAB4643855.1"/>
    </source>
</evidence>
<keyword evidence="5 6" id="KW-0472">Membrane</keyword>
<dbReference type="Gene3D" id="1.20.1530.10">
    <property type="entry name" value="Na+/H+ antiporter like domain"/>
    <property type="match status" value="1"/>
</dbReference>
<feature type="transmembrane region" description="Helical" evidence="6">
    <location>
        <begin position="191"/>
        <end position="208"/>
    </location>
</feature>
<feature type="transmembrane region" description="Helical" evidence="6">
    <location>
        <begin position="220"/>
        <end position="248"/>
    </location>
</feature>
<dbReference type="InterPro" id="IPR004670">
    <property type="entry name" value="NhaA"/>
</dbReference>
<dbReference type="EMBL" id="CAEZWD010000017">
    <property type="protein sequence ID" value="CAB4643855.1"/>
    <property type="molecule type" value="Genomic_DNA"/>
</dbReference>
<accession>A0A6J6KZV5</accession>
<dbReference type="GO" id="GO:0006885">
    <property type="term" value="P:regulation of pH"/>
    <property type="evidence" value="ECO:0007669"/>
    <property type="project" value="InterPro"/>
</dbReference>
<gene>
    <name evidence="7" type="ORF">UFOPK2171_00268</name>
    <name evidence="8" type="ORF">UFOPK2237_00682</name>
</gene>
<evidence type="ECO:0000256" key="6">
    <source>
        <dbReference type="SAM" id="Phobius"/>
    </source>
</evidence>
<dbReference type="Pfam" id="PF06965">
    <property type="entry name" value="Na_H_antiport_1"/>
    <property type="match status" value="1"/>
</dbReference>
<dbReference type="AlphaFoldDB" id="A0A6J6KZV5"/>
<evidence type="ECO:0000256" key="3">
    <source>
        <dbReference type="ARBA" id="ARBA00022692"/>
    </source>
</evidence>
<keyword evidence="3 6" id="KW-0812">Transmembrane</keyword>
<evidence type="ECO:0000256" key="1">
    <source>
        <dbReference type="ARBA" id="ARBA00004429"/>
    </source>
</evidence>
<feature type="transmembrane region" description="Helical" evidence="6">
    <location>
        <begin position="304"/>
        <end position="326"/>
    </location>
</feature>
<evidence type="ECO:0000313" key="8">
    <source>
        <dbReference type="EMBL" id="CAB4653963.1"/>
    </source>
</evidence>
<keyword evidence="4 6" id="KW-1133">Transmembrane helix</keyword>
<evidence type="ECO:0000256" key="2">
    <source>
        <dbReference type="ARBA" id="ARBA00022475"/>
    </source>
</evidence>
<dbReference type="EMBL" id="CAEZWI010000073">
    <property type="protein sequence ID" value="CAB4653963.1"/>
    <property type="molecule type" value="Genomic_DNA"/>
</dbReference>
<evidence type="ECO:0000256" key="4">
    <source>
        <dbReference type="ARBA" id="ARBA00022989"/>
    </source>
</evidence>
<evidence type="ECO:0000256" key="5">
    <source>
        <dbReference type="ARBA" id="ARBA00023136"/>
    </source>
</evidence>
<feature type="transmembrane region" description="Helical" evidence="6">
    <location>
        <begin position="65"/>
        <end position="86"/>
    </location>
</feature>
<feature type="transmembrane region" description="Helical" evidence="6">
    <location>
        <begin position="27"/>
        <end position="45"/>
    </location>
</feature>
<dbReference type="HAMAP" id="MF_01844">
    <property type="entry name" value="NhaA"/>
    <property type="match status" value="1"/>
</dbReference>
<protein>
    <submittedName>
        <fullName evidence="8">Unannotated protein</fullName>
    </submittedName>
</protein>
<feature type="transmembrane region" description="Helical" evidence="6">
    <location>
        <begin position="134"/>
        <end position="154"/>
    </location>
</feature>
<dbReference type="NCBIfam" id="TIGR00773">
    <property type="entry name" value="NhaA"/>
    <property type="match status" value="1"/>
</dbReference>
<dbReference type="GO" id="GO:0005886">
    <property type="term" value="C:plasma membrane"/>
    <property type="evidence" value="ECO:0007669"/>
    <property type="project" value="UniProtKB-SubCell"/>
</dbReference>
<name>A0A6J6KZV5_9ZZZZ</name>
<dbReference type="PANTHER" id="PTHR30341:SF0">
    <property type="entry name" value="NA(+)_H(+) ANTIPORTER NHAA"/>
    <property type="match status" value="1"/>
</dbReference>
<reference evidence="8" key="1">
    <citation type="submission" date="2020-05" db="EMBL/GenBank/DDBJ databases">
        <authorList>
            <person name="Chiriac C."/>
            <person name="Salcher M."/>
            <person name="Ghai R."/>
            <person name="Kavagutti S V."/>
        </authorList>
    </citation>
    <scope>NUCLEOTIDE SEQUENCE</scope>
</reference>
<feature type="transmembrane region" description="Helical" evidence="6">
    <location>
        <begin position="376"/>
        <end position="395"/>
    </location>
</feature>
<feature type="transmembrane region" description="Helical" evidence="6">
    <location>
        <begin position="268"/>
        <end position="292"/>
    </location>
</feature>
<dbReference type="GO" id="GO:0015385">
    <property type="term" value="F:sodium:proton antiporter activity"/>
    <property type="evidence" value="ECO:0007669"/>
    <property type="project" value="TreeGrafter"/>
</dbReference>
<sequence>MEQAIQSFDELTPKSRSRIRKLLQNETYSGALLLVAATAAMIIANSSWSDWYFSLSNTVIGIESIHLDLTVATWAADGLLAIFFFVAGMELKYELVSGSLSNRANAAVPIAAALGGMIVPAVIFFAINAGTPSANGWGIPMATDIAFALAVLGIAGRRLPIELRAFLLSLAVVDDLGAIIVIAIFYSSAIVSSYLLASASCIVIFAIAQRKGIRSPILYLPLGIATWVLLHQSGVHATIAGVALGLVMRIKTKEGETESPLESALDKFHPWSAGLCVPVFAFFAAGISIVGISVAQTFTSPVSVGVMLGLVVGKPIGILGFAWLAARFTKAELSSSLFWGDVLAIGLLAGVGFTVSLLITKLAFVGDAELDSLARLSVLMASVIAAVLAVIALQIRKSVHLLQQN</sequence>
<dbReference type="InterPro" id="IPR023171">
    <property type="entry name" value="Na/H_antiporter_dom_sf"/>
</dbReference>
<feature type="transmembrane region" description="Helical" evidence="6">
    <location>
        <begin position="338"/>
        <end position="364"/>
    </location>
</feature>
<keyword evidence="2" id="KW-1003">Cell membrane</keyword>
<feature type="transmembrane region" description="Helical" evidence="6">
    <location>
        <begin position="166"/>
        <end position="185"/>
    </location>
</feature>
<organism evidence="8">
    <name type="scientific">freshwater metagenome</name>
    <dbReference type="NCBI Taxonomy" id="449393"/>
    <lineage>
        <taxon>unclassified sequences</taxon>
        <taxon>metagenomes</taxon>
        <taxon>ecological metagenomes</taxon>
    </lineage>
</organism>
<dbReference type="PANTHER" id="PTHR30341">
    <property type="entry name" value="SODIUM ION/PROTON ANTIPORTER NHAA-RELATED"/>
    <property type="match status" value="1"/>
</dbReference>
<comment type="subcellular location">
    <subcellularLocation>
        <location evidence="1">Cell inner membrane</location>
        <topology evidence="1">Multi-pass membrane protein</topology>
    </subcellularLocation>
</comment>
<feature type="transmembrane region" description="Helical" evidence="6">
    <location>
        <begin position="106"/>
        <end position="128"/>
    </location>
</feature>